<dbReference type="Gene3D" id="3.20.20.80">
    <property type="entry name" value="Glycosidases"/>
    <property type="match status" value="1"/>
</dbReference>
<dbReference type="OrthoDB" id="280691at2"/>
<dbReference type="Proteomes" id="UP000324233">
    <property type="component" value="Chromosome"/>
</dbReference>
<dbReference type="PANTHER" id="PTHR12631:SF10">
    <property type="entry name" value="BETA-XYLOSIDASE-LIKE PROTEIN-RELATED"/>
    <property type="match status" value="1"/>
</dbReference>
<dbReference type="KEGG" id="agv:OJF2_14940"/>
<dbReference type="InterPro" id="IPR017853">
    <property type="entry name" value="GH"/>
</dbReference>
<dbReference type="SUPFAM" id="SSF51445">
    <property type="entry name" value="(Trans)glycosidases"/>
    <property type="match status" value="1"/>
</dbReference>
<sequence>MMHAPFLLAAAITALGVGPTPEDLRMEPINGRWYRVEPAREVTLRWSRPAKPTPAPLRFVIRDYEGVEEASGTITPAGDGSLALSRPFARGYHEVEFPSLKRHFGLIAAPAFAGKADPFFAIDAGLTWLTPEDRVRGALIAEARDCGIALIRERLRWAAIEPEKGRPSWDRDGRADALRRSYCRAGLPILELAHDAPEWAGRWGVYPFDLAATAESWREIGKHWGPAWGGVELWNEPDIQFGGDWPADQYAAFGKAASYGLHAAGVEAPVVAGVIANYSPDFMETLAANGLVERAEAFSFHDYGPALDLEAKAARFRDWLRTAGRPDMPLWLTECGWPWTRGTERASAEEDRKSAAEIAAKAIEARACGVARHFPFVLPFYEENAKNFGMTDRQGSPMRSLAAYAQAIRALAGLEYLGDLKLEEPGLGRARVFGDGSTAVVTLYATKSNVLVKLPGVTISRVEGADGRALKTGDDESFTIPDGLAFAWVDRGTFGDRLDARTRAMSLKPMKAESRGKSSPIVLRPHLDPAEALPFPSGYRVKDASRNSAEWAVEVFNLGERPESIDLTLELDGAKTEEPTRRIQSPPHSKAVATWPINLTGSFAGFRPVRASLKAEGASGLLDRAEFRVAGEPTLEAALAGLNHPTRLPIEDLARWSPKISAGGVVTFEPLPPGGCRLNIAKHPAPDRWAYPEFRLPDGVPLRNARGLVLRARCEKPAQVRAFLWEGDTGVGYLTQSPIIPADGAWHVARVAFDRLALSSANAPDPNDRLDLDSVRRISLGMNHEQESNALEISDLYVEWPGDSLQALWEDLEKDDTEASRALLTLSTRPADAVAFLDEHLKPLKLDAVHLKAYLMRLASPNEVLARKAFEDLEYFDPRLAMDLPSLMEKTTETPARQRLVEVLSGRDRGSLMEKKVELRKYNDYYNFFADNGSWWAEKDLSKVNTMRWGLEKRKWTRAVRAIALLEHIGTPEARALLKDLASGHPDAQPTRAAAEALRRLEEKGR</sequence>
<organism evidence="1 2">
    <name type="scientific">Aquisphaera giovannonii</name>
    <dbReference type="NCBI Taxonomy" id="406548"/>
    <lineage>
        <taxon>Bacteria</taxon>
        <taxon>Pseudomonadati</taxon>
        <taxon>Planctomycetota</taxon>
        <taxon>Planctomycetia</taxon>
        <taxon>Isosphaerales</taxon>
        <taxon>Isosphaeraceae</taxon>
        <taxon>Aquisphaera</taxon>
    </lineage>
</organism>
<dbReference type="GO" id="GO:0004553">
    <property type="term" value="F:hydrolase activity, hydrolyzing O-glycosyl compounds"/>
    <property type="evidence" value="ECO:0007669"/>
    <property type="project" value="TreeGrafter"/>
</dbReference>
<dbReference type="PANTHER" id="PTHR12631">
    <property type="entry name" value="ALPHA-L-IDURONIDASE"/>
    <property type="match status" value="1"/>
</dbReference>
<dbReference type="InterPro" id="IPR051923">
    <property type="entry name" value="Glycosyl_Hydrolase_39"/>
</dbReference>
<protein>
    <submittedName>
        <fullName evidence="1">Uncharacterized protein</fullName>
    </submittedName>
</protein>
<proteinExistence type="predicted"/>
<dbReference type="RefSeq" id="WP_148592584.1">
    <property type="nucleotide sequence ID" value="NZ_CP042997.1"/>
</dbReference>
<name>A0A5B9VXK1_9BACT</name>
<gene>
    <name evidence="1" type="ORF">OJF2_14940</name>
</gene>
<evidence type="ECO:0000313" key="2">
    <source>
        <dbReference type="Proteomes" id="UP000324233"/>
    </source>
</evidence>
<accession>A0A5B9VXK1</accession>
<dbReference type="EMBL" id="CP042997">
    <property type="protein sequence ID" value="QEH33002.1"/>
    <property type="molecule type" value="Genomic_DNA"/>
</dbReference>
<evidence type="ECO:0000313" key="1">
    <source>
        <dbReference type="EMBL" id="QEH33002.1"/>
    </source>
</evidence>
<keyword evidence="2" id="KW-1185">Reference proteome</keyword>
<reference evidence="1 2" key="1">
    <citation type="submission" date="2019-08" db="EMBL/GenBank/DDBJ databases">
        <title>Deep-cultivation of Planctomycetes and their phenomic and genomic characterization uncovers novel biology.</title>
        <authorList>
            <person name="Wiegand S."/>
            <person name="Jogler M."/>
            <person name="Boedeker C."/>
            <person name="Pinto D."/>
            <person name="Vollmers J."/>
            <person name="Rivas-Marin E."/>
            <person name="Kohn T."/>
            <person name="Peeters S.H."/>
            <person name="Heuer A."/>
            <person name="Rast P."/>
            <person name="Oberbeckmann S."/>
            <person name="Bunk B."/>
            <person name="Jeske O."/>
            <person name="Meyerdierks A."/>
            <person name="Storesund J.E."/>
            <person name="Kallscheuer N."/>
            <person name="Luecker S."/>
            <person name="Lage O.M."/>
            <person name="Pohl T."/>
            <person name="Merkel B.J."/>
            <person name="Hornburger P."/>
            <person name="Mueller R.-W."/>
            <person name="Bruemmer F."/>
            <person name="Labrenz M."/>
            <person name="Spormann A.M."/>
            <person name="Op den Camp H."/>
            <person name="Overmann J."/>
            <person name="Amann R."/>
            <person name="Jetten M.S.M."/>
            <person name="Mascher T."/>
            <person name="Medema M.H."/>
            <person name="Devos D.P."/>
            <person name="Kaster A.-K."/>
            <person name="Ovreas L."/>
            <person name="Rohde M."/>
            <person name="Galperin M.Y."/>
            <person name="Jogler C."/>
        </authorList>
    </citation>
    <scope>NUCLEOTIDE SEQUENCE [LARGE SCALE GENOMIC DNA]</scope>
    <source>
        <strain evidence="1 2">OJF2</strain>
    </source>
</reference>
<dbReference type="AlphaFoldDB" id="A0A5B9VXK1"/>